<dbReference type="InterPro" id="IPR050232">
    <property type="entry name" value="FBL13/AtMIF1-like"/>
</dbReference>
<dbReference type="InterPro" id="IPR032675">
    <property type="entry name" value="LRR_dom_sf"/>
</dbReference>
<dbReference type="Pfam" id="PF24758">
    <property type="entry name" value="LRR_At5g56370"/>
    <property type="match status" value="2"/>
</dbReference>
<dbReference type="AlphaFoldDB" id="A0A8S9S5Z9"/>
<feature type="domain" description="F-box/LRR-repeat protein 15/At3g58940/PEG3-like LRR" evidence="1">
    <location>
        <begin position="15"/>
        <end position="132"/>
    </location>
</feature>
<dbReference type="PANTHER" id="PTHR31900:SF34">
    <property type="entry name" value="EMB|CAB62440.1-RELATED"/>
    <property type="match status" value="1"/>
</dbReference>
<protein>
    <recommendedName>
        <fullName evidence="1">F-box/LRR-repeat protein 15/At3g58940/PEG3-like LRR domain-containing protein</fullName>
    </recommendedName>
</protein>
<name>A0A8S9S5Z9_BRACR</name>
<dbReference type="Proteomes" id="UP000712600">
    <property type="component" value="Unassembled WGS sequence"/>
</dbReference>
<dbReference type="PANTHER" id="PTHR31900">
    <property type="entry name" value="F-BOX/RNI SUPERFAMILY PROTEIN-RELATED"/>
    <property type="match status" value="1"/>
</dbReference>
<evidence type="ECO:0000313" key="3">
    <source>
        <dbReference type="Proteomes" id="UP000712600"/>
    </source>
</evidence>
<feature type="domain" description="F-box/LRR-repeat protein 15/At3g58940/PEG3-like LRR" evidence="1">
    <location>
        <begin position="140"/>
        <end position="253"/>
    </location>
</feature>
<dbReference type="Gene3D" id="3.80.10.10">
    <property type="entry name" value="Ribonuclease Inhibitor"/>
    <property type="match status" value="1"/>
</dbReference>
<dbReference type="EMBL" id="QGKX02000088">
    <property type="protein sequence ID" value="KAF3588630.1"/>
    <property type="molecule type" value="Genomic_DNA"/>
</dbReference>
<dbReference type="InterPro" id="IPR055411">
    <property type="entry name" value="LRR_FXL15/At3g58940/PEG3-like"/>
</dbReference>
<proteinExistence type="predicted"/>
<accession>A0A8S9S5Z9</accession>
<reference evidence="2" key="1">
    <citation type="submission" date="2019-12" db="EMBL/GenBank/DDBJ databases">
        <title>Genome sequencing and annotation of Brassica cretica.</title>
        <authorList>
            <person name="Studholme D.J."/>
            <person name="Sarris P."/>
        </authorList>
    </citation>
    <scope>NUCLEOTIDE SEQUENCE</scope>
    <source>
        <strain evidence="2">PFS-109/04</strain>
        <tissue evidence="2">Leaf</tissue>
    </source>
</reference>
<evidence type="ECO:0000313" key="2">
    <source>
        <dbReference type="EMBL" id="KAF3588630.1"/>
    </source>
</evidence>
<evidence type="ECO:0000259" key="1">
    <source>
        <dbReference type="Pfam" id="PF24758"/>
    </source>
</evidence>
<comment type="caution">
    <text evidence="2">The sequence shown here is derived from an EMBL/GenBank/DDBJ whole genome shotgun (WGS) entry which is preliminary data.</text>
</comment>
<gene>
    <name evidence="2" type="ORF">F2Q69_00032009</name>
</gene>
<dbReference type="SUPFAM" id="SSF52058">
    <property type="entry name" value="L domain-like"/>
    <property type="match status" value="1"/>
</dbReference>
<organism evidence="2 3">
    <name type="scientific">Brassica cretica</name>
    <name type="common">Mustard</name>
    <dbReference type="NCBI Taxonomy" id="69181"/>
    <lineage>
        <taxon>Eukaryota</taxon>
        <taxon>Viridiplantae</taxon>
        <taxon>Streptophyta</taxon>
        <taxon>Embryophyta</taxon>
        <taxon>Tracheophyta</taxon>
        <taxon>Spermatophyta</taxon>
        <taxon>Magnoliopsida</taxon>
        <taxon>eudicotyledons</taxon>
        <taxon>Gunneridae</taxon>
        <taxon>Pentapetalae</taxon>
        <taxon>rosids</taxon>
        <taxon>malvids</taxon>
        <taxon>Brassicales</taxon>
        <taxon>Brassicaceae</taxon>
        <taxon>Brassiceae</taxon>
        <taxon>Brassica</taxon>
    </lineage>
</organism>
<sequence length="280" mass="31477">MDANEIKKARTQWILYLPRNVYTSKTLVKLSLAGNRFVVDVPSLPCLPSLQTLVLLDVVYKDENSHVRLLADCPALSCLEVFRDMGDNVTRFIVKVPSLKSFTYSKLINIRDSGTSSLVLDSPGLRHLNLSDPFRDHGPIHNMPHLEMAYVHCNRFVVDVPSLPCLPSLQTLVLLDVVYKDENSHVRLLADCPALSCLEVFRDMGDNVTRFIVKVPSLKSFTYSKLINIRDSGTSSLVLDSPGLRHLNLSDPFRDHGPIHNMPHLEMAYVHCKETTLDSA</sequence>